<gene>
    <name evidence="1" type="ORF">KGMB03357_07430</name>
</gene>
<dbReference type="RefSeq" id="WP_016406743.1">
    <property type="nucleotide sequence ID" value="NZ_DAWBID010000020.1"/>
</dbReference>
<accession>A0A401LC78</accession>
<keyword evidence="1" id="KW-0808">Transferase</keyword>
<name>A0A401LC78_9FIRM</name>
<dbReference type="GO" id="GO:0016740">
    <property type="term" value="F:transferase activity"/>
    <property type="evidence" value="ECO:0007669"/>
    <property type="project" value="UniProtKB-KW"/>
</dbReference>
<keyword evidence="2" id="KW-1185">Reference proteome</keyword>
<dbReference type="Gene3D" id="1.10.10.410">
    <property type="match status" value="1"/>
</dbReference>
<reference evidence="1 2" key="1">
    <citation type="submission" date="2018-10" db="EMBL/GenBank/DDBJ databases">
        <title>Draft Genome Sequence of Anaerotignum sp. KCTC 15736.</title>
        <authorList>
            <person name="Choi S.H."/>
            <person name="Kim J.S."/>
            <person name="Kang S.W."/>
            <person name="Lee J.S."/>
            <person name="Park S.H."/>
        </authorList>
    </citation>
    <scope>NUCLEOTIDE SEQUENCE [LARGE SCALE GENOMIC DNA]</scope>
    <source>
        <strain evidence="1 2">KCTC 15736</strain>
    </source>
</reference>
<dbReference type="PANTHER" id="PTHR28055">
    <property type="entry name" value="ALTERED INHERITANCE OF MITOCHONDRIA PROTEIN 41, MITOCHONDRIAL"/>
    <property type="match status" value="1"/>
</dbReference>
<organism evidence="1 2">
    <name type="scientific">Anaerotignum faecicola</name>
    <dbReference type="NCBI Taxonomy" id="2358141"/>
    <lineage>
        <taxon>Bacteria</taxon>
        <taxon>Bacillati</taxon>
        <taxon>Bacillota</taxon>
        <taxon>Clostridia</taxon>
        <taxon>Lachnospirales</taxon>
        <taxon>Anaerotignaceae</taxon>
        <taxon>Anaerotignum</taxon>
    </lineage>
</organism>
<dbReference type="SUPFAM" id="SSF89095">
    <property type="entry name" value="GatB/YqeY motif"/>
    <property type="match status" value="1"/>
</dbReference>
<dbReference type="InterPro" id="IPR003789">
    <property type="entry name" value="Asn/Gln_tRNA_amidoTrase-B-like"/>
</dbReference>
<dbReference type="Gene3D" id="1.10.1510.10">
    <property type="entry name" value="Uncharacterised protein YqeY/AIM41 PF09424, N-terminal domain"/>
    <property type="match status" value="1"/>
</dbReference>
<dbReference type="EMBL" id="BHVZ01000001">
    <property type="protein sequence ID" value="GCB29082.1"/>
    <property type="molecule type" value="Genomic_DNA"/>
</dbReference>
<dbReference type="InterPro" id="IPR019004">
    <property type="entry name" value="YqeY/Aim41"/>
</dbReference>
<comment type="caution">
    <text evidence="1">The sequence shown here is derived from an EMBL/GenBank/DDBJ whole genome shotgun (WGS) entry which is preliminary data.</text>
</comment>
<dbReference type="PANTHER" id="PTHR28055:SF1">
    <property type="entry name" value="ALTERED INHERITANCE OF MITOCHONDRIA PROTEIN 41, MITOCHONDRIAL"/>
    <property type="match status" value="1"/>
</dbReference>
<dbReference type="AlphaFoldDB" id="A0A401LC78"/>
<sequence length="149" mass="16674">MSLKEQLFADLKTAMKEKDTIKKDTIQLIRSGVLQIEKDNKVELDDEGVIEVISKQLKSRRDSLPDYEKSGRQDLIEKLNKEIEVLLSYLPEQLSEDEIQKIVEDAIAQTGASTIKDMGKVMGIVTAKAKGRADMKIVGGLVKKMLQGK</sequence>
<dbReference type="Proteomes" id="UP000287361">
    <property type="component" value="Unassembled WGS sequence"/>
</dbReference>
<dbReference type="InterPro" id="IPR042184">
    <property type="entry name" value="YqeY/Aim41_N"/>
</dbReference>
<dbReference type="OrthoDB" id="9794041at2"/>
<dbReference type="InterPro" id="IPR023168">
    <property type="entry name" value="GatB_Yqey_C_2"/>
</dbReference>
<dbReference type="GeneID" id="86193742"/>
<dbReference type="GO" id="GO:0016884">
    <property type="term" value="F:carbon-nitrogen ligase activity, with glutamine as amido-N-donor"/>
    <property type="evidence" value="ECO:0007669"/>
    <property type="project" value="InterPro"/>
</dbReference>
<evidence type="ECO:0000313" key="1">
    <source>
        <dbReference type="EMBL" id="GCB29082.1"/>
    </source>
</evidence>
<protein>
    <submittedName>
        <fullName evidence="1">Aspartyl-tRNA amidotransferase subunit B</fullName>
    </submittedName>
</protein>
<proteinExistence type="predicted"/>
<evidence type="ECO:0000313" key="2">
    <source>
        <dbReference type="Proteomes" id="UP000287361"/>
    </source>
</evidence>
<dbReference type="Pfam" id="PF09424">
    <property type="entry name" value="YqeY"/>
    <property type="match status" value="1"/>
</dbReference>